<accession>A0A4Y7RDL7</accession>
<dbReference type="Pfam" id="PF00682">
    <property type="entry name" value="HMGL-like"/>
    <property type="match status" value="1"/>
</dbReference>
<dbReference type="SUPFAM" id="SSF51569">
    <property type="entry name" value="Aldolase"/>
    <property type="match status" value="1"/>
</dbReference>
<dbReference type="EMBL" id="QFGA01000001">
    <property type="protein sequence ID" value="TEB06869.1"/>
    <property type="molecule type" value="Genomic_DNA"/>
</dbReference>
<proteinExistence type="predicted"/>
<evidence type="ECO:0000313" key="3">
    <source>
        <dbReference type="Proteomes" id="UP000298324"/>
    </source>
</evidence>
<dbReference type="GO" id="GO:0006094">
    <property type="term" value="P:gluconeogenesis"/>
    <property type="evidence" value="ECO:0007669"/>
    <property type="project" value="TreeGrafter"/>
</dbReference>
<dbReference type="SUPFAM" id="SSF89000">
    <property type="entry name" value="post-HMGL domain-like"/>
    <property type="match status" value="1"/>
</dbReference>
<evidence type="ECO:0000313" key="2">
    <source>
        <dbReference type="EMBL" id="TEB06869.1"/>
    </source>
</evidence>
<reference evidence="2 3" key="1">
    <citation type="journal article" date="2018" name="Environ. Microbiol.">
        <title>Novel energy conservation strategies and behaviour of Pelotomaculum schinkii driving syntrophic propionate catabolism.</title>
        <authorList>
            <person name="Hidalgo-Ahumada C.A.P."/>
            <person name="Nobu M.K."/>
            <person name="Narihiro T."/>
            <person name="Tamaki H."/>
            <person name="Liu W.T."/>
            <person name="Kamagata Y."/>
            <person name="Stams A.J.M."/>
            <person name="Imachi H."/>
            <person name="Sousa D.Z."/>
        </authorList>
    </citation>
    <scope>NUCLEOTIDE SEQUENCE [LARGE SCALE GENOMIC DNA]</scope>
    <source>
        <strain evidence="2 3">HH</strain>
    </source>
</reference>
<keyword evidence="3" id="KW-1185">Reference proteome</keyword>
<dbReference type="InterPro" id="IPR000891">
    <property type="entry name" value="PYR_CT"/>
</dbReference>
<dbReference type="InterPro" id="IPR013785">
    <property type="entry name" value="Aldolase_TIM"/>
</dbReference>
<gene>
    <name evidence="2" type="ORF">Psch_00402</name>
</gene>
<dbReference type="NCBIfam" id="NF006761">
    <property type="entry name" value="PRK09282.1"/>
    <property type="match status" value="1"/>
</dbReference>
<dbReference type="Gene3D" id="3.20.20.70">
    <property type="entry name" value="Aldolase class I"/>
    <property type="match status" value="1"/>
</dbReference>
<evidence type="ECO:0000259" key="1">
    <source>
        <dbReference type="PROSITE" id="PS50991"/>
    </source>
</evidence>
<dbReference type="GO" id="GO:0004736">
    <property type="term" value="F:pyruvate carboxylase activity"/>
    <property type="evidence" value="ECO:0007669"/>
    <property type="project" value="TreeGrafter"/>
</dbReference>
<dbReference type="GO" id="GO:0047154">
    <property type="term" value="F:methylmalonyl-CoA carboxytransferase activity"/>
    <property type="evidence" value="ECO:0007669"/>
    <property type="project" value="UniProtKB-EC"/>
</dbReference>
<organism evidence="2 3">
    <name type="scientific">Pelotomaculum schinkii</name>
    <dbReference type="NCBI Taxonomy" id="78350"/>
    <lineage>
        <taxon>Bacteria</taxon>
        <taxon>Bacillati</taxon>
        <taxon>Bacillota</taxon>
        <taxon>Clostridia</taxon>
        <taxon>Eubacteriales</taxon>
        <taxon>Desulfotomaculaceae</taxon>
        <taxon>Pelotomaculum</taxon>
    </lineage>
</organism>
<dbReference type="Proteomes" id="UP000298324">
    <property type="component" value="Unassembled WGS sequence"/>
</dbReference>
<keyword evidence="2" id="KW-0808">Transferase</keyword>
<dbReference type="PANTHER" id="PTHR43778:SF2">
    <property type="entry name" value="PYRUVATE CARBOXYLASE, MITOCHONDRIAL"/>
    <property type="match status" value="1"/>
</dbReference>
<dbReference type="GO" id="GO:0005737">
    <property type="term" value="C:cytoplasm"/>
    <property type="evidence" value="ECO:0007669"/>
    <property type="project" value="TreeGrafter"/>
</dbReference>
<sequence length="467" mass="52512">MATKGPKAALITDTTFRDAHQSLLATRMKTEHMIPIAEKHDEIGFYSMEMWGGATFDTCMRFCGDDPWERLRVIRRHLKKTKTQMLLRGQNIVGYRNYADDVLIEFIKKAVFNGMDIFRCFDALNDYRNLEVAIKTVIDEGAHAQGTICYAISPVHTVEYYVKLAKELESMGVHSIAIKDMAGIIAPYITYNIVKGMRDAGITVPIQIHCHYTSGMGAMAYMKGIEAGANIIDCAISPMSVQTSQPSIEVMCAAFEGTEYDPGLDLKPMIELADYWKNIRPLYAAFDLAQKYPDAGILVSQVPGGMMSNFLSQLQQANALHRLPEVLEEMPRVQEDFGWPPLVTPSSQIVGSQAVLNVLMGRYKMCTNEVKQYMRGYYGRPPAPINEEARKMIIGDEQPITCRPADMLEPELPKAKEMIAPVMEKEEDIISCAIYPQVAPKFLEERMSKKLNVDVELAKKSSEFYPV</sequence>
<dbReference type="PANTHER" id="PTHR43778">
    <property type="entry name" value="PYRUVATE CARBOXYLASE"/>
    <property type="match status" value="1"/>
</dbReference>
<dbReference type="InterPro" id="IPR003379">
    <property type="entry name" value="Carboxylase_cons_dom"/>
</dbReference>
<dbReference type="InterPro" id="IPR055268">
    <property type="entry name" value="PCB-like"/>
</dbReference>
<dbReference type="RefSeq" id="WP_190238984.1">
    <property type="nucleotide sequence ID" value="NZ_QFGA01000001.1"/>
</dbReference>
<dbReference type="CDD" id="cd07937">
    <property type="entry name" value="DRE_TIM_PC_TC_5S"/>
    <property type="match status" value="1"/>
</dbReference>
<name>A0A4Y7RDL7_9FIRM</name>
<protein>
    <submittedName>
        <fullName evidence="2">Methylmalonyl-CoA carboxyltransferase 5S subunit</fullName>
        <ecNumber evidence="2">2.1.3.1</ecNumber>
    </submittedName>
</protein>
<dbReference type="PROSITE" id="PS50991">
    <property type="entry name" value="PYR_CT"/>
    <property type="match status" value="1"/>
</dbReference>
<dbReference type="Pfam" id="PF02436">
    <property type="entry name" value="PYC_OADA"/>
    <property type="match status" value="1"/>
</dbReference>
<dbReference type="EC" id="2.1.3.1" evidence="2"/>
<dbReference type="AlphaFoldDB" id="A0A4Y7RDL7"/>
<comment type="caution">
    <text evidence="2">The sequence shown here is derived from an EMBL/GenBank/DDBJ whole genome shotgun (WGS) entry which is preliminary data.</text>
</comment>
<feature type="domain" description="Pyruvate carboxyltransferase" evidence="1">
    <location>
        <begin position="9"/>
        <end position="270"/>
    </location>
</feature>